<protein>
    <recommendedName>
        <fullName evidence="1">non-specific serine/threonine protein kinase</fullName>
        <ecNumber evidence="1">2.7.11.1</ecNumber>
    </recommendedName>
</protein>
<dbReference type="EMBL" id="AP019377">
    <property type="protein sequence ID" value="BBH94749.1"/>
    <property type="molecule type" value="Genomic_DNA"/>
</dbReference>
<feature type="region of interest" description="Disordered" evidence="7">
    <location>
        <begin position="298"/>
        <end position="319"/>
    </location>
</feature>
<dbReference type="InterPro" id="IPR000253">
    <property type="entry name" value="FHA_dom"/>
</dbReference>
<dbReference type="InterPro" id="IPR011009">
    <property type="entry name" value="Kinase-like_dom_sf"/>
</dbReference>
<keyword evidence="2" id="KW-0723">Serine/threonine-protein kinase</keyword>
<dbReference type="SMART" id="SM00220">
    <property type="entry name" value="S_TKc"/>
    <property type="match status" value="1"/>
</dbReference>
<evidence type="ECO:0000256" key="3">
    <source>
        <dbReference type="ARBA" id="ARBA00022679"/>
    </source>
</evidence>
<evidence type="ECO:0000256" key="5">
    <source>
        <dbReference type="ARBA" id="ARBA00022777"/>
    </source>
</evidence>
<dbReference type="InterPro" id="IPR000719">
    <property type="entry name" value="Prot_kinase_dom"/>
</dbReference>
<dbReference type="AlphaFoldDB" id="A0A455T5R0"/>
<dbReference type="InterPro" id="IPR008271">
    <property type="entry name" value="Ser/Thr_kinase_AS"/>
</dbReference>
<dbReference type="PROSITE" id="PS50011">
    <property type="entry name" value="PROTEIN_KINASE_DOM"/>
    <property type="match status" value="1"/>
</dbReference>
<evidence type="ECO:0000313" key="10">
    <source>
        <dbReference type="EMBL" id="BBH94749.1"/>
    </source>
</evidence>
<dbReference type="Pfam" id="PF00069">
    <property type="entry name" value="Pkinase"/>
    <property type="match status" value="1"/>
</dbReference>
<dbReference type="PROSITE" id="PS00108">
    <property type="entry name" value="PROTEIN_KINASE_ST"/>
    <property type="match status" value="1"/>
</dbReference>
<dbReference type="PANTHER" id="PTHR43289">
    <property type="entry name" value="MITOGEN-ACTIVATED PROTEIN KINASE KINASE KINASE 20-RELATED"/>
    <property type="match status" value="1"/>
</dbReference>
<dbReference type="SMART" id="SM00240">
    <property type="entry name" value="FHA"/>
    <property type="match status" value="1"/>
</dbReference>
<evidence type="ECO:0000256" key="7">
    <source>
        <dbReference type="SAM" id="MobiDB-lite"/>
    </source>
</evidence>
<dbReference type="SUPFAM" id="SSF56112">
    <property type="entry name" value="Protein kinase-like (PK-like)"/>
    <property type="match status" value="1"/>
</dbReference>
<evidence type="ECO:0000256" key="2">
    <source>
        <dbReference type="ARBA" id="ARBA00022527"/>
    </source>
</evidence>
<accession>A0A455T5R0</accession>
<keyword evidence="3" id="KW-0808">Transferase</keyword>
<keyword evidence="4" id="KW-0547">Nucleotide-binding</keyword>
<feature type="domain" description="FHA" evidence="8">
    <location>
        <begin position="356"/>
        <end position="410"/>
    </location>
</feature>
<evidence type="ECO:0000256" key="4">
    <source>
        <dbReference type="ARBA" id="ARBA00022741"/>
    </source>
</evidence>
<dbReference type="SUPFAM" id="SSF49879">
    <property type="entry name" value="SMAD/FHA domain"/>
    <property type="match status" value="1"/>
</dbReference>
<evidence type="ECO:0000256" key="6">
    <source>
        <dbReference type="ARBA" id="ARBA00022840"/>
    </source>
</evidence>
<dbReference type="GO" id="GO:0004674">
    <property type="term" value="F:protein serine/threonine kinase activity"/>
    <property type="evidence" value="ECO:0007669"/>
    <property type="project" value="UniProtKB-KW"/>
</dbReference>
<name>A0A455T5R0_9CHLR</name>
<dbReference type="InterPro" id="IPR008984">
    <property type="entry name" value="SMAD_FHA_dom_sf"/>
</dbReference>
<dbReference type="Gene3D" id="2.60.200.20">
    <property type="match status" value="1"/>
</dbReference>
<dbReference type="PANTHER" id="PTHR43289:SF34">
    <property type="entry name" value="SERINE_THREONINE-PROTEIN KINASE YBDM-RELATED"/>
    <property type="match status" value="1"/>
</dbReference>
<dbReference type="EC" id="2.7.11.1" evidence="1"/>
<dbReference type="PROSITE" id="PS50006">
    <property type="entry name" value="FHA_DOMAIN"/>
    <property type="match status" value="1"/>
</dbReference>
<dbReference type="Gene3D" id="1.10.510.10">
    <property type="entry name" value="Transferase(Phosphotransferase) domain 1"/>
    <property type="match status" value="1"/>
</dbReference>
<dbReference type="CDD" id="cd14014">
    <property type="entry name" value="STKc_PknB_like"/>
    <property type="match status" value="1"/>
</dbReference>
<evidence type="ECO:0000259" key="8">
    <source>
        <dbReference type="PROSITE" id="PS50006"/>
    </source>
</evidence>
<feature type="domain" description="Protein kinase" evidence="9">
    <location>
        <begin position="14"/>
        <end position="274"/>
    </location>
</feature>
<dbReference type="Gene3D" id="3.30.200.20">
    <property type="entry name" value="Phosphorylase Kinase, domain 1"/>
    <property type="match status" value="1"/>
</dbReference>
<keyword evidence="5" id="KW-0418">Kinase</keyword>
<dbReference type="CDD" id="cd00060">
    <property type="entry name" value="FHA"/>
    <property type="match status" value="1"/>
</dbReference>
<organism evidence="10">
    <name type="scientific">Thermogemmatispora argillosa</name>
    <dbReference type="NCBI Taxonomy" id="2045280"/>
    <lineage>
        <taxon>Bacteria</taxon>
        <taxon>Bacillati</taxon>
        <taxon>Chloroflexota</taxon>
        <taxon>Ktedonobacteria</taxon>
        <taxon>Thermogemmatisporales</taxon>
        <taxon>Thermogemmatisporaceae</taxon>
        <taxon>Thermogemmatispora</taxon>
    </lineage>
</organism>
<dbReference type="GO" id="GO:0005524">
    <property type="term" value="F:ATP binding"/>
    <property type="evidence" value="ECO:0007669"/>
    <property type="project" value="UniProtKB-KW"/>
</dbReference>
<proteinExistence type="predicted"/>
<dbReference type="FunFam" id="1.10.510.10:FF:000021">
    <property type="entry name" value="Serine/threonine protein kinase"/>
    <property type="match status" value="1"/>
</dbReference>
<dbReference type="Pfam" id="PF00498">
    <property type="entry name" value="FHA"/>
    <property type="match status" value="1"/>
</dbReference>
<gene>
    <name evidence="10" type="ORF">KTA_29480</name>
</gene>
<keyword evidence="6" id="KW-0067">ATP-binding</keyword>
<sequence length="447" mass="50344">MDDAFLGYLVKERYKLIDKIAEGAFGAVYIARDLETNYLYAVKLLQEKFLRNTEILQRFEREASLPLGIDDPHIVHVIDYGWDGQVHFIVMEYVDGHNLRTIMLRCGPLSLETALDYAGQVAYGLEAANRRGIVHRDLKPQNILVNNQGQVKITDFGLARAKDTPTITETDEFMGTAYYISPEQIDSGHAADIRSDLYSLAAILFEMLAGQPPYRGSNVMELIVKHKNEPIPALRPLRPDLPSVVDQFFRKALDKRPEQRYQTPQEFIEALQLLRQAATSDAYAPTLPVIMPEPAAAVKASPSPQLTPNASSQPTPEQSTLIEAPAITEKAPTPQVPAQLVHLSTGEIFPLTRQEMIIGRRDPIRNLYPDISLADKMVGRRHACIRNRQGTFTVEDLHSRNRTRLNGSFLPPGEEHPLKHGDVLRFGNIEMRFELINGRQPPTQKNE</sequence>
<evidence type="ECO:0000259" key="9">
    <source>
        <dbReference type="PROSITE" id="PS50011"/>
    </source>
</evidence>
<feature type="compositionally biased region" description="Polar residues" evidence="7">
    <location>
        <begin position="302"/>
        <end position="319"/>
    </location>
</feature>
<evidence type="ECO:0000256" key="1">
    <source>
        <dbReference type="ARBA" id="ARBA00012513"/>
    </source>
</evidence>
<reference evidence="10" key="1">
    <citation type="submission" date="2018-12" db="EMBL/GenBank/DDBJ databases">
        <title>Novel natural products biosynthetic potential of the class Ktedonobacteria.</title>
        <authorList>
            <person name="Zheng Y."/>
            <person name="Saitou A."/>
            <person name="Wang C.M."/>
            <person name="Toyoda A."/>
            <person name="Minakuchi Y."/>
            <person name="Sekiguchi Y."/>
            <person name="Ueda K."/>
            <person name="Takano H."/>
            <person name="Sakai Y."/>
            <person name="Yokota A."/>
            <person name="Yabe S."/>
        </authorList>
    </citation>
    <scope>NUCLEOTIDE SEQUENCE</scope>
    <source>
        <strain evidence="10">A3-2</strain>
    </source>
</reference>